<name>A0ABP1GBR5_9CHLO</name>
<accession>A0ABP1GBR5</accession>
<comment type="caution">
    <text evidence="1">The sequence shown here is derived from an EMBL/GenBank/DDBJ whole genome shotgun (WGS) entry which is preliminary data.</text>
</comment>
<sequence length="301" mass="33186">MDVGEARTCTIAPCPEELSQAPKRSPSCARLDFPCYAVNRLPFLKASCQASSKDQPYSTGTVSHPFVAFFTQFTRAKAAACWLSQRGEEIYVHRFRINKVVEGKWHPVRPGQRSTNHATQMCHYAAAGMAFRDWPVDQQEEADALSGVQHKQPIQAFLVGMSMSASEEPHRQHCGFYTLGLFTSLQRALACIQTRGMSAGALSILPVNINAPLSPCLGIGNLTAHDTHQMVRGAMLFVEQCELWQREGGAVSHVMAGMLKLVLDDHRHQIARPAHRRALSAPLPTTPEGKEACLDILQINN</sequence>
<dbReference type="Proteomes" id="UP001497392">
    <property type="component" value="Unassembled WGS sequence"/>
</dbReference>
<evidence type="ECO:0000313" key="2">
    <source>
        <dbReference type="Proteomes" id="UP001497392"/>
    </source>
</evidence>
<keyword evidence="2" id="KW-1185">Reference proteome</keyword>
<proteinExistence type="predicted"/>
<dbReference type="EMBL" id="CAXHTA020000020">
    <property type="protein sequence ID" value="CAL5229297.1"/>
    <property type="molecule type" value="Genomic_DNA"/>
</dbReference>
<organism evidence="1 2">
    <name type="scientific">Coccomyxa viridis</name>
    <dbReference type="NCBI Taxonomy" id="1274662"/>
    <lineage>
        <taxon>Eukaryota</taxon>
        <taxon>Viridiplantae</taxon>
        <taxon>Chlorophyta</taxon>
        <taxon>core chlorophytes</taxon>
        <taxon>Trebouxiophyceae</taxon>
        <taxon>Trebouxiophyceae incertae sedis</taxon>
        <taxon>Coccomyxaceae</taxon>
        <taxon>Coccomyxa</taxon>
    </lineage>
</organism>
<gene>
    <name evidence="1" type="primary">g12595</name>
    <name evidence="1" type="ORF">VP750_LOCUS11203</name>
</gene>
<reference evidence="1 2" key="1">
    <citation type="submission" date="2024-06" db="EMBL/GenBank/DDBJ databases">
        <authorList>
            <person name="Kraege A."/>
            <person name="Thomma B."/>
        </authorList>
    </citation>
    <scope>NUCLEOTIDE SEQUENCE [LARGE SCALE GENOMIC DNA]</scope>
</reference>
<evidence type="ECO:0000313" key="1">
    <source>
        <dbReference type="EMBL" id="CAL5229297.1"/>
    </source>
</evidence>
<protein>
    <submittedName>
        <fullName evidence="1">G12595 protein</fullName>
    </submittedName>
</protein>